<sequence length="72" mass="7883">ESISAGGVSSAEPGRRRRSARDWCRHGAPRTAGFGPTRRRELPVDLPRRNGRPERRPPRGGGGPPFAIEPML</sequence>
<gene>
    <name evidence="2" type="ORF">AVDCRST_MAG49-2837</name>
</gene>
<dbReference type="AlphaFoldDB" id="A0A6J4V229"/>
<proteinExistence type="predicted"/>
<feature type="non-terminal residue" evidence="2">
    <location>
        <position position="1"/>
    </location>
</feature>
<feature type="compositionally biased region" description="Basic and acidic residues" evidence="1">
    <location>
        <begin position="38"/>
        <end position="57"/>
    </location>
</feature>
<name>A0A6J4V229_9BACT</name>
<protein>
    <submittedName>
        <fullName evidence="2">Uncharacterized protein</fullName>
    </submittedName>
</protein>
<evidence type="ECO:0000256" key="1">
    <source>
        <dbReference type="SAM" id="MobiDB-lite"/>
    </source>
</evidence>
<feature type="region of interest" description="Disordered" evidence="1">
    <location>
        <begin position="1"/>
        <end position="72"/>
    </location>
</feature>
<accession>A0A6J4V229</accession>
<feature type="non-terminal residue" evidence="2">
    <location>
        <position position="72"/>
    </location>
</feature>
<reference evidence="2" key="1">
    <citation type="submission" date="2020-02" db="EMBL/GenBank/DDBJ databases">
        <authorList>
            <person name="Meier V. D."/>
        </authorList>
    </citation>
    <scope>NUCLEOTIDE SEQUENCE</scope>
    <source>
        <strain evidence="2">AVDCRST_MAG49</strain>
    </source>
</reference>
<organism evidence="2">
    <name type="scientific">uncultured Thermomicrobiales bacterium</name>
    <dbReference type="NCBI Taxonomy" id="1645740"/>
    <lineage>
        <taxon>Bacteria</taxon>
        <taxon>Pseudomonadati</taxon>
        <taxon>Thermomicrobiota</taxon>
        <taxon>Thermomicrobia</taxon>
        <taxon>Thermomicrobiales</taxon>
        <taxon>environmental samples</taxon>
    </lineage>
</organism>
<dbReference type="EMBL" id="CADCWG010000198">
    <property type="protein sequence ID" value="CAA9565057.1"/>
    <property type="molecule type" value="Genomic_DNA"/>
</dbReference>
<evidence type="ECO:0000313" key="2">
    <source>
        <dbReference type="EMBL" id="CAA9565057.1"/>
    </source>
</evidence>